<dbReference type="InterPro" id="IPR010207">
    <property type="entry name" value="Elect_transpt_cplx_RnfB/RsxB"/>
</dbReference>
<evidence type="ECO:0000256" key="7">
    <source>
        <dbReference type="ARBA" id="ARBA00022967"/>
    </source>
</evidence>
<keyword evidence="9" id="KW-0408">Iron</keyword>
<dbReference type="RefSeq" id="WP_221763699.1">
    <property type="nucleotide sequence ID" value="NZ_AP024110.1"/>
</dbReference>
<keyword evidence="1" id="KW-0813">Transport</keyword>
<evidence type="ECO:0000256" key="3">
    <source>
        <dbReference type="ARBA" id="ARBA00022485"/>
    </source>
</evidence>
<keyword evidence="7" id="KW-1278">Translocase</keyword>
<dbReference type="GO" id="GO:0051539">
    <property type="term" value="F:4 iron, 4 sulfur cluster binding"/>
    <property type="evidence" value="ECO:0007669"/>
    <property type="project" value="UniProtKB-KW"/>
</dbReference>
<dbReference type="NCBIfam" id="NF003475">
    <property type="entry name" value="PRK05113.1"/>
    <property type="match status" value="1"/>
</dbReference>
<protein>
    <recommendedName>
        <fullName evidence="12">4Fe-4S domain-containing protein</fullName>
    </recommendedName>
</protein>
<dbReference type="NCBIfam" id="TIGR01944">
    <property type="entry name" value="rnfB"/>
    <property type="match status" value="1"/>
</dbReference>
<keyword evidence="10" id="KW-0411">Iron-sulfur</keyword>
<feature type="domain" description="4Fe-4S" evidence="12">
    <location>
        <begin position="19"/>
        <end position="51"/>
    </location>
</feature>
<dbReference type="InterPro" id="IPR050294">
    <property type="entry name" value="RnfB_subfamily"/>
</dbReference>
<evidence type="ECO:0000256" key="9">
    <source>
        <dbReference type="ARBA" id="ARBA00023004"/>
    </source>
</evidence>
<evidence type="ECO:0000256" key="2">
    <source>
        <dbReference type="ARBA" id="ARBA00022475"/>
    </source>
</evidence>
<evidence type="ECO:0000256" key="6">
    <source>
        <dbReference type="ARBA" id="ARBA00022737"/>
    </source>
</evidence>
<dbReference type="GO" id="GO:0009055">
    <property type="term" value="F:electron transfer activity"/>
    <property type="evidence" value="ECO:0007669"/>
    <property type="project" value="InterPro"/>
</dbReference>
<proteinExistence type="predicted"/>
<dbReference type="InterPro" id="IPR007202">
    <property type="entry name" value="4Fe-4S_dom"/>
</dbReference>
<dbReference type="PROSITE" id="PS00198">
    <property type="entry name" value="4FE4S_FER_1"/>
    <property type="match status" value="1"/>
</dbReference>
<dbReference type="Pfam" id="PF04060">
    <property type="entry name" value="FeS"/>
    <property type="match status" value="1"/>
</dbReference>
<dbReference type="SUPFAM" id="SSF54862">
    <property type="entry name" value="4Fe-4S ferredoxins"/>
    <property type="match status" value="1"/>
</dbReference>
<gene>
    <name evidence="13" type="ORF">ZMTM_18900</name>
</gene>
<organism evidence="13 14">
    <name type="scientific">Methyloradius palustris</name>
    <dbReference type="NCBI Taxonomy" id="2778876"/>
    <lineage>
        <taxon>Bacteria</taxon>
        <taxon>Pseudomonadati</taxon>
        <taxon>Pseudomonadota</taxon>
        <taxon>Betaproteobacteria</taxon>
        <taxon>Nitrosomonadales</taxon>
        <taxon>Methylophilaceae</taxon>
        <taxon>Methyloradius</taxon>
    </lineage>
</organism>
<reference evidence="13" key="1">
    <citation type="journal article" date="2021" name="Arch. Microbiol.">
        <title>Methyloradius palustris gen. nov., sp. nov., a methanol-oxidizing bacterium isolated from snow.</title>
        <authorList>
            <person name="Miyadera T."/>
            <person name="Kojima H."/>
            <person name="Fukui M."/>
        </authorList>
    </citation>
    <scope>NUCLEOTIDE SEQUENCE</scope>
    <source>
        <strain evidence="13">Zm11</strain>
    </source>
</reference>
<evidence type="ECO:0000313" key="14">
    <source>
        <dbReference type="Proteomes" id="UP000826722"/>
    </source>
</evidence>
<dbReference type="Pfam" id="PF14697">
    <property type="entry name" value="Fer4_21"/>
    <property type="match status" value="1"/>
</dbReference>
<dbReference type="InterPro" id="IPR017900">
    <property type="entry name" value="4Fe4S_Fe_S_CS"/>
</dbReference>
<dbReference type="Proteomes" id="UP000826722">
    <property type="component" value="Chromosome"/>
</dbReference>
<keyword evidence="11" id="KW-0472">Membrane</keyword>
<keyword evidence="3" id="KW-0004">4Fe-4S</keyword>
<evidence type="ECO:0000256" key="4">
    <source>
        <dbReference type="ARBA" id="ARBA00022519"/>
    </source>
</evidence>
<dbReference type="Gene3D" id="3.30.70.20">
    <property type="match status" value="1"/>
</dbReference>
<dbReference type="AlphaFoldDB" id="A0A8D5JRM7"/>
<dbReference type="Gene3D" id="1.10.15.40">
    <property type="entry name" value="Electron transport complex subunit B, putative Fe-S cluster"/>
    <property type="match status" value="1"/>
</dbReference>
<accession>A0A8D5JRM7</accession>
<dbReference type="PANTHER" id="PTHR42859:SF3">
    <property type="entry name" value="ION-TRANSLOCATING OXIDOREDUCTASE COMPLEX SUBUNIT B"/>
    <property type="match status" value="1"/>
</dbReference>
<sequence length="209" mass="22618">MITFKPATPLLVKMIDGILPQTQCGQCHYAGCKPYAEAIAAGAASINQCPPGGKAGIRALAALLHVEYKPLNAEHGTHRPKMLAVIDDAVCIGCTLCIQACPVDAILGAAQQMHTVIAQECTGCELCLPPCPVDCISMQAVENSSSLDYQCNSSFNAEHSAIFLPKISPEKNPAAIARSRYEFKLFRARRELQERKQRSLNHKKVTANE</sequence>
<evidence type="ECO:0000259" key="12">
    <source>
        <dbReference type="Pfam" id="PF04060"/>
    </source>
</evidence>
<keyword evidence="14" id="KW-1185">Reference proteome</keyword>
<evidence type="ECO:0000256" key="1">
    <source>
        <dbReference type="ARBA" id="ARBA00022448"/>
    </source>
</evidence>
<keyword evidence="2" id="KW-1003">Cell membrane</keyword>
<evidence type="ECO:0000256" key="8">
    <source>
        <dbReference type="ARBA" id="ARBA00022982"/>
    </source>
</evidence>
<keyword evidence="8" id="KW-0249">Electron transport</keyword>
<dbReference type="KEGG" id="mpau:ZMTM_18900"/>
<keyword evidence="6" id="KW-0677">Repeat</keyword>
<dbReference type="PANTHER" id="PTHR42859">
    <property type="entry name" value="OXIDOREDUCTASE"/>
    <property type="match status" value="1"/>
</dbReference>
<evidence type="ECO:0000256" key="5">
    <source>
        <dbReference type="ARBA" id="ARBA00022723"/>
    </source>
</evidence>
<evidence type="ECO:0000313" key="13">
    <source>
        <dbReference type="EMBL" id="BCM25631.1"/>
    </source>
</evidence>
<keyword evidence="4" id="KW-0997">Cell inner membrane</keyword>
<dbReference type="EMBL" id="AP024110">
    <property type="protein sequence ID" value="BCM25631.1"/>
    <property type="molecule type" value="Genomic_DNA"/>
</dbReference>
<dbReference type="GO" id="GO:0046872">
    <property type="term" value="F:metal ion binding"/>
    <property type="evidence" value="ECO:0007669"/>
    <property type="project" value="UniProtKB-KW"/>
</dbReference>
<evidence type="ECO:0000256" key="10">
    <source>
        <dbReference type="ARBA" id="ARBA00023014"/>
    </source>
</evidence>
<evidence type="ECO:0000256" key="11">
    <source>
        <dbReference type="ARBA" id="ARBA00023136"/>
    </source>
</evidence>
<keyword evidence="5" id="KW-0479">Metal-binding</keyword>
<name>A0A8D5JRM7_9PROT</name>